<dbReference type="GO" id="GO:0003677">
    <property type="term" value="F:DNA binding"/>
    <property type="evidence" value="ECO:0007669"/>
    <property type="project" value="InterPro"/>
</dbReference>
<protein>
    <submittedName>
        <fullName evidence="1">Uncharacterized protein</fullName>
    </submittedName>
</protein>
<dbReference type="HOGENOM" id="CLU_105786_0_0_1"/>
<dbReference type="Proteomes" id="UP000000305">
    <property type="component" value="Unassembled WGS sequence"/>
</dbReference>
<dbReference type="KEGG" id="dpx:DAPPUDRAFT_100110"/>
<dbReference type="EMBL" id="GL732536">
    <property type="protein sequence ID" value="EFX83898.1"/>
    <property type="molecule type" value="Genomic_DNA"/>
</dbReference>
<evidence type="ECO:0000313" key="2">
    <source>
        <dbReference type="Proteomes" id="UP000000305"/>
    </source>
</evidence>
<keyword evidence="2" id="KW-1185">Reference proteome</keyword>
<organism evidence="1 2">
    <name type="scientific">Daphnia pulex</name>
    <name type="common">Water flea</name>
    <dbReference type="NCBI Taxonomy" id="6669"/>
    <lineage>
        <taxon>Eukaryota</taxon>
        <taxon>Metazoa</taxon>
        <taxon>Ecdysozoa</taxon>
        <taxon>Arthropoda</taxon>
        <taxon>Crustacea</taxon>
        <taxon>Branchiopoda</taxon>
        <taxon>Diplostraca</taxon>
        <taxon>Cladocera</taxon>
        <taxon>Anomopoda</taxon>
        <taxon>Daphniidae</taxon>
        <taxon>Daphnia</taxon>
    </lineage>
</organism>
<name>E9G9D4_DAPPU</name>
<evidence type="ECO:0000313" key="1">
    <source>
        <dbReference type="EMBL" id="EFX83898.1"/>
    </source>
</evidence>
<accession>E9G9D4</accession>
<proteinExistence type="predicted"/>
<dbReference type="CDD" id="cd00093">
    <property type="entry name" value="HTH_XRE"/>
    <property type="match status" value="1"/>
</dbReference>
<dbReference type="SUPFAM" id="SSF47413">
    <property type="entry name" value="lambda repressor-like DNA-binding domains"/>
    <property type="match status" value="1"/>
</dbReference>
<dbReference type="InParanoid" id="E9G9D4"/>
<dbReference type="InterPro" id="IPR001387">
    <property type="entry name" value="Cro/C1-type_HTH"/>
</dbReference>
<dbReference type="AlphaFoldDB" id="E9G9D4"/>
<reference evidence="1 2" key="1">
    <citation type="journal article" date="2011" name="Science">
        <title>The ecoresponsive genome of Daphnia pulex.</title>
        <authorList>
            <person name="Colbourne J.K."/>
            <person name="Pfrender M.E."/>
            <person name="Gilbert D."/>
            <person name="Thomas W.K."/>
            <person name="Tucker A."/>
            <person name="Oakley T.H."/>
            <person name="Tokishita S."/>
            <person name="Aerts A."/>
            <person name="Arnold G.J."/>
            <person name="Basu M.K."/>
            <person name="Bauer D.J."/>
            <person name="Caceres C.E."/>
            <person name="Carmel L."/>
            <person name="Casola C."/>
            <person name="Choi J.H."/>
            <person name="Detter J.C."/>
            <person name="Dong Q."/>
            <person name="Dusheyko S."/>
            <person name="Eads B.D."/>
            <person name="Frohlich T."/>
            <person name="Geiler-Samerotte K.A."/>
            <person name="Gerlach D."/>
            <person name="Hatcher P."/>
            <person name="Jogdeo S."/>
            <person name="Krijgsveld J."/>
            <person name="Kriventseva E.V."/>
            <person name="Kultz D."/>
            <person name="Laforsch C."/>
            <person name="Lindquist E."/>
            <person name="Lopez J."/>
            <person name="Manak J.R."/>
            <person name="Muller J."/>
            <person name="Pangilinan J."/>
            <person name="Patwardhan R.P."/>
            <person name="Pitluck S."/>
            <person name="Pritham E.J."/>
            <person name="Rechtsteiner A."/>
            <person name="Rho M."/>
            <person name="Rogozin I.B."/>
            <person name="Sakarya O."/>
            <person name="Salamov A."/>
            <person name="Schaack S."/>
            <person name="Shapiro H."/>
            <person name="Shiga Y."/>
            <person name="Skalitzky C."/>
            <person name="Smith Z."/>
            <person name="Souvorov A."/>
            <person name="Sung W."/>
            <person name="Tang Z."/>
            <person name="Tsuchiya D."/>
            <person name="Tu H."/>
            <person name="Vos H."/>
            <person name="Wang M."/>
            <person name="Wolf Y.I."/>
            <person name="Yamagata H."/>
            <person name="Yamada T."/>
            <person name="Ye Y."/>
            <person name="Shaw J.R."/>
            <person name="Andrews J."/>
            <person name="Crease T.J."/>
            <person name="Tang H."/>
            <person name="Lucas S.M."/>
            <person name="Robertson H.M."/>
            <person name="Bork P."/>
            <person name="Koonin E.V."/>
            <person name="Zdobnov E.M."/>
            <person name="Grigoriev I.V."/>
            <person name="Lynch M."/>
            <person name="Boore J.L."/>
        </authorList>
    </citation>
    <scope>NUCLEOTIDE SEQUENCE [LARGE SCALE GENOMIC DNA]</scope>
</reference>
<gene>
    <name evidence="1" type="ORF">DAPPUDRAFT_100110</name>
</gene>
<dbReference type="InterPro" id="IPR010982">
    <property type="entry name" value="Lambda_DNA-bd_dom_sf"/>
</dbReference>
<dbReference type="Gene3D" id="1.10.260.40">
    <property type="entry name" value="lambda repressor-like DNA-binding domains"/>
    <property type="match status" value="1"/>
</dbReference>
<sequence length="184" mass="20567">MTSTPFLSTPGSRLRAIRAFCASSRNEFCEKTGLSESTLKAWENDVARLTKKGAALLAVIFQRRSIISSVIIGKMFFSFKTSDKSMMPQFKQNDWVAGILIDTQDLPYFWDEIVIADVEGYGILLRKLAKGSQPGVFNLIALNPQDVGPLGQLNDVRLKGAYRILWHRRLLGENRAFSPQPLSA</sequence>